<evidence type="ECO:0000256" key="1">
    <source>
        <dbReference type="ARBA" id="ARBA00001933"/>
    </source>
</evidence>
<dbReference type="Pfam" id="PF00291">
    <property type="entry name" value="PALP"/>
    <property type="match status" value="1"/>
</dbReference>
<dbReference type="InterPro" id="IPR001926">
    <property type="entry name" value="TrpB-like_PALP"/>
</dbReference>
<evidence type="ECO:0000259" key="5">
    <source>
        <dbReference type="Pfam" id="PF00291"/>
    </source>
</evidence>
<dbReference type="PANTHER" id="PTHR48078">
    <property type="entry name" value="THREONINE DEHYDRATASE, MITOCHONDRIAL-RELATED"/>
    <property type="match status" value="1"/>
</dbReference>
<dbReference type="RefSeq" id="WP_129017818.1">
    <property type="nucleotide sequence ID" value="NZ_SDDZ01000007.1"/>
</dbReference>
<dbReference type="AlphaFoldDB" id="A0A4Q0XGH5"/>
<name>A0A4Q0XGH5_9FLAO</name>
<dbReference type="NCBIfam" id="NF002823">
    <property type="entry name" value="PRK02991.1"/>
    <property type="match status" value="1"/>
</dbReference>
<dbReference type="SUPFAM" id="SSF53686">
    <property type="entry name" value="Tryptophan synthase beta subunit-like PLP-dependent enzymes"/>
    <property type="match status" value="1"/>
</dbReference>
<dbReference type="EC" id="4.3.1.18" evidence="4"/>
<evidence type="ECO:0000256" key="3">
    <source>
        <dbReference type="ARBA" id="ARBA00023239"/>
    </source>
</evidence>
<evidence type="ECO:0000313" key="7">
    <source>
        <dbReference type="Proteomes" id="UP000289792"/>
    </source>
</evidence>
<gene>
    <name evidence="4" type="primary">dsdA</name>
    <name evidence="6" type="ORF">ESZ48_12425</name>
</gene>
<keyword evidence="2 4" id="KW-0663">Pyridoxal phosphate</keyword>
<dbReference type="GO" id="GO:0036088">
    <property type="term" value="P:D-serine catabolic process"/>
    <property type="evidence" value="ECO:0007669"/>
    <property type="project" value="TreeGrafter"/>
</dbReference>
<evidence type="ECO:0000256" key="4">
    <source>
        <dbReference type="HAMAP-Rule" id="MF_01030"/>
    </source>
</evidence>
<dbReference type="Gene3D" id="3.40.50.1100">
    <property type="match status" value="2"/>
</dbReference>
<comment type="cofactor">
    <cofactor evidence="1 4">
        <name>pyridoxal 5'-phosphate</name>
        <dbReference type="ChEBI" id="CHEBI:597326"/>
    </cofactor>
</comment>
<reference evidence="6 7" key="1">
    <citation type="submission" date="2019-01" db="EMBL/GenBank/DDBJ databases">
        <title>Genome sequence of the Antarctic species Gelidibacter gilvus ACAM 158(T).</title>
        <authorList>
            <person name="Bowman J.P."/>
        </authorList>
    </citation>
    <scope>NUCLEOTIDE SEQUENCE [LARGE SCALE GENOMIC DNA]</scope>
    <source>
        <strain evidence="6 7">IC158</strain>
    </source>
</reference>
<dbReference type="InterPro" id="IPR011780">
    <property type="entry name" value="D_Ser_am_lyase"/>
</dbReference>
<evidence type="ECO:0000313" key="6">
    <source>
        <dbReference type="EMBL" id="RXJ49417.1"/>
    </source>
</evidence>
<dbReference type="GO" id="GO:0009097">
    <property type="term" value="P:isoleucine biosynthetic process"/>
    <property type="evidence" value="ECO:0007669"/>
    <property type="project" value="TreeGrafter"/>
</dbReference>
<dbReference type="GO" id="GO:0030170">
    <property type="term" value="F:pyridoxal phosphate binding"/>
    <property type="evidence" value="ECO:0007669"/>
    <property type="project" value="InterPro"/>
</dbReference>
<evidence type="ECO:0000256" key="2">
    <source>
        <dbReference type="ARBA" id="ARBA00022898"/>
    </source>
</evidence>
<organism evidence="6 7">
    <name type="scientific">Gelidibacter gilvus</name>
    <dbReference type="NCBI Taxonomy" id="59602"/>
    <lineage>
        <taxon>Bacteria</taxon>
        <taxon>Pseudomonadati</taxon>
        <taxon>Bacteroidota</taxon>
        <taxon>Flavobacteriia</taxon>
        <taxon>Flavobacteriales</taxon>
        <taxon>Flavobacteriaceae</taxon>
        <taxon>Gelidibacter</taxon>
    </lineage>
</organism>
<accession>A0A4Q0XGH5</accession>
<comment type="catalytic activity">
    <reaction evidence="4">
        <text>D-serine = pyruvate + NH4(+)</text>
        <dbReference type="Rhea" id="RHEA:13977"/>
        <dbReference type="ChEBI" id="CHEBI:15361"/>
        <dbReference type="ChEBI" id="CHEBI:28938"/>
        <dbReference type="ChEBI" id="CHEBI:35247"/>
        <dbReference type="EC" id="4.3.1.18"/>
    </reaction>
</comment>
<proteinExistence type="inferred from homology"/>
<comment type="similarity">
    <text evidence="4">Belongs to the serine/threonine dehydratase family. DsdA subfamily.</text>
</comment>
<feature type="domain" description="Tryptophan synthase beta chain-like PALP" evidence="5">
    <location>
        <begin position="78"/>
        <end position="393"/>
    </location>
</feature>
<dbReference type="GO" id="GO:0008721">
    <property type="term" value="F:D-serine ammonia-lyase activity"/>
    <property type="evidence" value="ECO:0007669"/>
    <property type="project" value="UniProtKB-EC"/>
</dbReference>
<sequence>MYSKNNLDAFIKAAPILKDIMKTNQVSWLNPELTSVKNAPKFSIDLEDMKKAAHLWTRFAPFFVKAFPETKDNHGILESPLREIPKMKSLLNADNGDIEGRLFLKCDNELPICGSIKARGGFFEIMTYAEKLVLESGLLKKEDNYRIFTSPKFQEFFRKYKIGVASTGNLGLSIGMISAKLGFEVTVYMSADAKQWKKDLLREKGAIVMEFDGDFSEAISVGRELTRKDPNAYFVDDEDSHDLFLGYTVGALRIAEQLKSENIKVDADHPLFVYSPCGVGGSPGGTAFGLKQIYGDHVHCFFVEPTHCPAVLTGLVTGEMSHISVHDIGLDNITEADGLAVGRPSHFATKISKHLVSGIFTIEDDQLFKLLAQLKDSENIFLEPSATAGLIGPQRIQKTEYATTHHLNLKNATHIAWATGGLLVPEHQRKKFYERGSKHLLKV</sequence>
<dbReference type="GO" id="GO:0016836">
    <property type="term" value="F:hydro-lyase activity"/>
    <property type="evidence" value="ECO:0007669"/>
    <property type="project" value="UniProtKB-UniRule"/>
</dbReference>
<dbReference type="HAMAP" id="MF_01030">
    <property type="entry name" value="D_Ser_dehydrat"/>
    <property type="match status" value="1"/>
</dbReference>
<keyword evidence="7" id="KW-1185">Reference proteome</keyword>
<dbReference type="InterPro" id="IPR050147">
    <property type="entry name" value="Ser/Thr_Dehydratase"/>
</dbReference>
<dbReference type="InterPro" id="IPR036052">
    <property type="entry name" value="TrpB-like_PALP_sf"/>
</dbReference>
<dbReference type="EMBL" id="SDDZ01000007">
    <property type="protein sequence ID" value="RXJ49417.1"/>
    <property type="molecule type" value="Genomic_DNA"/>
</dbReference>
<dbReference type="NCBIfam" id="TIGR02035">
    <property type="entry name" value="D_Ser_am_lyase"/>
    <property type="match status" value="1"/>
</dbReference>
<dbReference type="Proteomes" id="UP000289792">
    <property type="component" value="Unassembled WGS sequence"/>
</dbReference>
<protein>
    <recommendedName>
        <fullName evidence="4">Probable D-serine dehydratase</fullName>
        <ecNumber evidence="4">4.3.1.18</ecNumber>
    </recommendedName>
    <alternativeName>
        <fullName evidence="4">D-serine deaminase</fullName>
        <shortName evidence="4">DSD</shortName>
    </alternativeName>
</protein>
<dbReference type="OrthoDB" id="9780546at2"/>
<keyword evidence="3 4" id="KW-0456">Lyase</keyword>
<dbReference type="PANTHER" id="PTHR48078:SF9">
    <property type="entry name" value="D-SERINE DEHYDRATASE"/>
    <property type="match status" value="1"/>
</dbReference>
<feature type="modified residue" description="N6-(pyridoxal phosphate)lysine" evidence="4">
    <location>
        <position position="117"/>
    </location>
</feature>
<comment type="caution">
    <text evidence="6">The sequence shown here is derived from an EMBL/GenBank/DDBJ whole genome shotgun (WGS) entry which is preliminary data.</text>
</comment>